<proteinExistence type="predicted"/>
<dbReference type="InterPro" id="IPR003673">
    <property type="entry name" value="CoA-Trfase_fam_III"/>
</dbReference>
<comment type="caution">
    <text evidence="1">The sequence shown here is derived from an EMBL/GenBank/DDBJ whole genome shotgun (WGS) entry which is preliminary data.</text>
</comment>
<organism evidence="1 2">
    <name type="scientific">Luedemannella helvata</name>
    <dbReference type="NCBI Taxonomy" id="349315"/>
    <lineage>
        <taxon>Bacteria</taxon>
        <taxon>Bacillati</taxon>
        <taxon>Actinomycetota</taxon>
        <taxon>Actinomycetes</taxon>
        <taxon>Micromonosporales</taxon>
        <taxon>Micromonosporaceae</taxon>
        <taxon>Luedemannella</taxon>
    </lineage>
</organism>
<dbReference type="Gene3D" id="3.40.50.10540">
    <property type="entry name" value="Crotonobetainyl-coa:carnitine coa-transferase, domain 1"/>
    <property type="match status" value="1"/>
</dbReference>
<gene>
    <name evidence="1" type="ORF">GCM10009681_08760</name>
</gene>
<dbReference type="Gene3D" id="3.30.1540.10">
    <property type="entry name" value="formyl-coa transferase, domain 3"/>
    <property type="match status" value="1"/>
</dbReference>
<dbReference type="PANTHER" id="PTHR48228:SF5">
    <property type="entry name" value="ALPHA-METHYLACYL-COA RACEMASE"/>
    <property type="match status" value="1"/>
</dbReference>
<keyword evidence="2" id="KW-1185">Reference proteome</keyword>
<dbReference type="InterPro" id="IPR044855">
    <property type="entry name" value="CoA-Trfase_III_dom3_sf"/>
</dbReference>
<dbReference type="Pfam" id="PF02515">
    <property type="entry name" value="CoA_transf_3"/>
    <property type="match status" value="1"/>
</dbReference>
<dbReference type="SUPFAM" id="SSF89796">
    <property type="entry name" value="CoA-transferase family III (CaiB/BaiF)"/>
    <property type="match status" value="1"/>
</dbReference>
<evidence type="ECO:0000313" key="1">
    <source>
        <dbReference type="EMBL" id="GAA1740133.1"/>
    </source>
</evidence>
<name>A0ABN2JXE6_9ACTN</name>
<dbReference type="EMBL" id="BAAALS010000003">
    <property type="protein sequence ID" value="GAA1740133.1"/>
    <property type="molecule type" value="Genomic_DNA"/>
</dbReference>
<dbReference type="RefSeq" id="WP_344077068.1">
    <property type="nucleotide sequence ID" value="NZ_BAAALS010000003.1"/>
</dbReference>
<evidence type="ECO:0000313" key="2">
    <source>
        <dbReference type="Proteomes" id="UP001500655"/>
    </source>
</evidence>
<accession>A0ABN2JXE6</accession>
<sequence>MTGQPLTSLRGLTVIDLSHYLAGSTATVILADLGARVIKVESSGRPDGIRRQIPRPAGTMRRPVSYQLIRDKEHLDLDLKSAAGRSRLEDLVRESDVLVENFSAGTLDRLGIGFAWLSSVNPALSLVSIRAFTTGTDLDAIKAGAPSIQAMTGVDAALGTMDGRPLALGRPTGDMVAGIDAALAVVAAWRRARVTGRGGHVTVGIDRALRQLFVAGMAGQGRHGAGPTGCPHAFFRCRGHEEWLALSCNSEAEWRALVAATVGDRVGNDPRYADRFLRKVNSEALHREFDQWFEGITLADAVDRLSGRGVTFMPLLAPERQLTTELFSAAATIVVRPDDEVGDHPTVRHFARVS</sequence>
<dbReference type="InterPro" id="IPR023606">
    <property type="entry name" value="CoA-Trfase_III_dom_1_sf"/>
</dbReference>
<reference evidence="1 2" key="1">
    <citation type="journal article" date="2019" name="Int. J. Syst. Evol. Microbiol.">
        <title>The Global Catalogue of Microorganisms (GCM) 10K type strain sequencing project: providing services to taxonomists for standard genome sequencing and annotation.</title>
        <authorList>
            <consortium name="The Broad Institute Genomics Platform"/>
            <consortium name="The Broad Institute Genome Sequencing Center for Infectious Disease"/>
            <person name="Wu L."/>
            <person name="Ma J."/>
        </authorList>
    </citation>
    <scope>NUCLEOTIDE SEQUENCE [LARGE SCALE GENOMIC DNA]</scope>
    <source>
        <strain evidence="1 2">JCM 13249</strain>
    </source>
</reference>
<dbReference type="InterPro" id="IPR050509">
    <property type="entry name" value="CoA-transferase_III"/>
</dbReference>
<protein>
    <submittedName>
        <fullName evidence="1">CaiB/BaiF CoA-transferase family protein</fullName>
    </submittedName>
</protein>
<dbReference type="Proteomes" id="UP001500655">
    <property type="component" value="Unassembled WGS sequence"/>
</dbReference>
<dbReference type="PANTHER" id="PTHR48228">
    <property type="entry name" value="SUCCINYL-COA--D-CITRAMALATE COA-TRANSFERASE"/>
    <property type="match status" value="1"/>
</dbReference>